<evidence type="ECO:0000313" key="3">
    <source>
        <dbReference type="Proteomes" id="UP001302602"/>
    </source>
</evidence>
<proteinExistence type="predicted"/>
<gene>
    <name evidence="2" type="ORF">N657DRAFT_231283</name>
</gene>
<organism evidence="2 3">
    <name type="scientific">Parathielavia appendiculata</name>
    <dbReference type="NCBI Taxonomy" id="2587402"/>
    <lineage>
        <taxon>Eukaryota</taxon>
        <taxon>Fungi</taxon>
        <taxon>Dikarya</taxon>
        <taxon>Ascomycota</taxon>
        <taxon>Pezizomycotina</taxon>
        <taxon>Sordariomycetes</taxon>
        <taxon>Sordariomycetidae</taxon>
        <taxon>Sordariales</taxon>
        <taxon>Chaetomiaceae</taxon>
        <taxon>Parathielavia</taxon>
    </lineage>
</organism>
<evidence type="ECO:0000256" key="1">
    <source>
        <dbReference type="SAM" id="Phobius"/>
    </source>
</evidence>
<keyword evidence="1" id="KW-0812">Transmembrane</keyword>
<evidence type="ECO:0000313" key="2">
    <source>
        <dbReference type="EMBL" id="KAK4127848.1"/>
    </source>
</evidence>
<dbReference type="EMBL" id="MU853224">
    <property type="protein sequence ID" value="KAK4127848.1"/>
    <property type="molecule type" value="Genomic_DNA"/>
</dbReference>
<accession>A0AAN6U7G6</accession>
<name>A0AAN6U7G6_9PEZI</name>
<keyword evidence="1" id="KW-1133">Transmembrane helix</keyword>
<dbReference type="GeneID" id="87823088"/>
<reference evidence="2" key="2">
    <citation type="submission" date="2023-05" db="EMBL/GenBank/DDBJ databases">
        <authorList>
            <consortium name="Lawrence Berkeley National Laboratory"/>
            <person name="Steindorff A."/>
            <person name="Hensen N."/>
            <person name="Bonometti L."/>
            <person name="Westerberg I."/>
            <person name="Brannstrom I.O."/>
            <person name="Guillou S."/>
            <person name="Cros-Aarteil S."/>
            <person name="Calhoun S."/>
            <person name="Haridas S."/>
            <person name="Kuo A."/>
            <person name="Mondo S."/>
            <person name="Pangilinan J."/>
            <person name="Riley R."/>
            <person name="Labutti K."/>
            <person name="Andreopoulos B."/>
            <person name="Lipzen A."/>
            <person name="Chen C."/>
            <person name="Yanf M."/>
            <person name="Daum C."/>
            <person name="Ng V."/>
            <person name="Clum A."/>
            <person name="Ohm R."/>
            <person name="Martin F."/>
            <person name="Silar P."/>
            <person name="Natvig D."/>
            <person name="Lalanne C."/>
            <person name="Gautier V."/>
            <person name="Ament-Velasquez S.L."/>
            <person name="Kruys A."/>
            <person name="Hutchinson M.I."/>
            <person name="Powell A.J."/>
            <person name="Barry K."/>
            <person name="Miller A.N."/>
            <person name="Grigoriev I.V."/>
            <person name="Debuchy R."/>
            <person name="Gladieux P."/>
            <person name="Thoren M.H."/>
            <person name="Johannesson H."/>
        </authorList>
    </citation>
    <scope>NUCLEOTIDE SEQUENCE</scope>
    <source>
        <strain evidence="2">CBS 731.68</strain>
    </source>
</reference>
<keyword evidence="1" id="KW-0472">Membrane</keyword>
<protein>
    <submittedName>
        <fullName evidence="2">Uncharacterized protein</fullName>
    </submittedName>
</protein>
<dbReference type="Proteomes" id="UP001302602">
    <property type="component" value="Unassembled WGS sequence"/>
</dbReference>
<dbReference type="AlphaFoldDB" id="A0AAN6U7G6"/>
<feature type="transmembrane region" description="Helical" evidence="1">
    <location>
        <begin position="28"/>
        <end position="47"/>
    </location>
</feature>
<sequence length="98" mass="11088">MHAVVESTDSPGRRFVAFNAAYSTSHRFLFAISAKYHVTVGFIWYRFAIHRSQEEYRTIVTTPKFTNEHLPCSLCSLALLPPIPPQLVHAKLSSPLTN</sequence>
<keyword evidence="3" id="KW-1185">Reference proteome</keyword>
<comment type="caution">
    <text evidence="2">The sequence shown here is derived from an EMBL/GenBank/DDBJ whole genome shotgun (WGS) entry which is preliminary data.</text>
</comment>
<reference evidence="2" key="1">
    <citation type="journal article" date="2023" name="Mol. Phylogenet. Evol.">
        <title>Genome-scale phylogeny and comparative genomics of the fungal order Sordariales.</title>
        <authorList>
            <person name="Hensen N."/>
            <person name="Bonometti L."/>
            <person name="Westerberg I."/>
            <person name="Brannstrom I.O."/>
            <person name="Guillou S."/>
            <person name="Cros-Aarteil S."/>
            <person name="Calhoun S."/>
            <person name="Haridas S."/>
            <person name="Kuo A."/>
            <person name="Mondo S."/>
            <person name="Pangilinan J."/>
            <person name="Riley R."/>
            <person name="LaButti K."/>
            <person name="Andreopoulos B."/>
            <person name="Lipzen A."/>
            <person name="Chen C."/>
            <person name="Yan M."/>
            <person name="Daum C."/>
            <person name="Ng V."/>
            <person name="Clum A."/>
            <person name="Steindorff A."/>
            <person name="Ohm R.A."/>
            <person name="Martin F."/>
            <person name="Silar P."/>
            <person name="Natvig D.O."/>
            <person name="Lalanne C."/>
            <person name="Gautier V."/>
            <person name="Ament-Velasquez S.L."/>
            <person name="Kruys A."/>
            <person name="Hutchinson M.I."/>
            <person name="Powell A.J."/>
            <person name="Barry K."/>
            <person name="Miller A.N."/>
            <person name="Grigoriev I.V."/>
            <person name="Debuchy R."/>
            <person name="Gladieux P."/>
            <person name="Hiltunen Thoren M."/>
            <person name="Johannesson H."/>
        </authorList>
    </citation>
    <scope>NUCLEOTIDE SEQUENCE</scope>
    <source>
        <strain evidence="2">CBS 731.68</strain>
    </source>
</reference>
<dbReference type="RefSeq" id="XP_062651619.1">
    <property type="nucleotide sequence ID" value="XM_062786322.1"/>
</dbReference>